<dbReference type="InterPro" id="IPR027417">
    <property type="entry name" value="P-loop_NTPase"/>
</dbReference>
<dbReference type="CDD" id="cd01983">
    <property type="entry name" value="SIMIBI"/>
    <property type="match status" value="1"/>
</dbReference>
<gene>
    <name evidence="10" type="ORF">RUM43_014399</name>
    <name evidence="11" type="ORF">RUM44_001653</name>
</gene>
<reference evidence="10 13" key="1">
    <citation type="submission" date="2023-10" db="EMBL/GenBank/DDBJ databases">
        <title>Genomes of two closely related lineages of the louse Polyplax serrata with different host specificities.</title>
        <authorList>
            <person name="Martinu J."/>
            <person name="Tarabai H."/>
            <person name="Stefka J."/>
            <person name="Hypsa V."/>
        </authorList>
    </citation>
    <scope>NUCLEOTIDE SEQUENCE [LARGE SCALE GENOMIC DNA]</scope>
    <source>
        <strain evidence="11">98ZLc_SE</strain>
        <strain evidence="10">HR10_N</strain>
    </source>
</reference>
<dbReference type="PANTHER" id="PTHR12755:SF6">
    <property type="entry name" value="POLYRIBONUCLEOTIDE 5'-HYDROXYL-KINASE CLP1"/>
    <property type="match status" value="1"/>
</dbReference>
<dbReference type="HAMAP" id="MF_03035">
    <property type="entry name" value="Clp1"/>
    <property type="match status" value="1"/>
</dbReference>
<evidence type="ECO:0000259" key="7">
    <source>
        <dbReference type="Pfam" id="PF06807"/>
    </source>
</evidence>
<name>A0AAN8PBA2_POLSC</name>
<keyword evidence="3 6" id="KW-0547">Nucleotide-binding</keyword>
<dbReference type="Pfam" id="PF06807">
    <property type="entry name" value="Clp1"/>
    <property type="match status" value="1"/>
</dbReference>
<dbReference type="InterPro" id="IPR038238">
    <property type="entry name" value="Clp1_C_sf"/>
</dbReference>
<dbReference type="Proteomes" id="UP001359485">
    <property type="component" value="Unassembled WGS sequence"/>
</dbReference>
<evidence type="ECO:0000259" key="8">
    <source>
        <dbReference type="Pfam" id="PF16573"/>
    </source>
</evidence>
<feature type="binding site" evidence="6">
    <location>
        <position position="21"/>
    </location>
    <ligand>
        <name>ATP</name>
        <dbReference type="ChEBI" id="CHEBI:30616"/>
    </ligand>
</feature>
<evidence type="ECO:0000256" key="6">
    <source>
        <dbReference type="HAMAP-Rule" id="MF_03035"/>
    </source>
</evidence>
<comment type="function">
    <text evidence="6">Required for endonucleolytic cleavage during polyadenylation-dependent pre-mRNA 3'-end formation.</text>
</comment>
<evidence type="ECO:0000259" key="9">
    <source>
        <dbReference type="Pfam" id="PF16575"/>
    </source>
</evidence>
<keyword evidence="12" id="KW-1185">Reference proteome</keyword>
<evidence type="ECO:0000256" key="2">
    <source>
        <dbReference type="ARBA" id="ARBA00022664"/>
    </source>
</evidence>
<evidence type="ECO:0000256" key="3">
    <source>
        <dbReference type="ARBA" id="ARBA00022741"/>
    </source>
</evidence>
<evidence type="ECO:0000313" key="13">
    <source>
        <dbReference type="Proteomes" id="UP001372834"/>
    </source>
</evidence>
<dbReference type="GO" id="GO:0005849">
    <property type="term" value="C:mRNA cleavage factor complex"/>
    <property type="evidence" value="ECO:0007669"/>
    <property type="project" value="InterPro"/>
</dbReference>
<feature type="binding site" evidence="6">
    <location>
        <begin position="124"/>
        <end position="129"/>
    </location>
    <ligand>
        <name>ATP</name>
        <dbReference type="ChEBI" id="CHEBI:30616"/>
    </ligand>
</feature>
<feature type="domain" description="Clp1 P-loop" evidence="9">
    <location>
        <begin position="121"/>
        <end position="306"/>
    </location>
</feature>
<dbReference type="FunFam" id="2.60.120.1030:FF:000007">
    <property type="entry name" value="Protein CLP1 homolog"/>
    <property type="match status" value="1"/>
</dbReference>
<dbReference type="GO" id="GO:0006388">
    <property type="term" value="P:tRNA splicing, via endonucleolytic cleavage and ligation"/>
    <property type="evidence" value="ECO:0007669"/>
    <property type="project" value="TreeGrafter"/>
</dbReference>
<dbReference type="InterPro" id="IPR010655">
    <property type="entry name" value="Clp1_C"/>
</dbReference>
<dbReference type="InterPro" id="IPR032324">
    <property type="entry name" value="Clp1_N"/>
</dbReference>
<evidence type="ECO:0000313" key="10">
    <source>
        <dbReference type="EMBL" id="KAK6617390.1"/>
    </source>
</evidence>
<dbReference type="InterPro" id="IPR028606">
    <property type="entry name" value="Clp1"/>
</dbReference>
<evidence type="ECO:0000313" key="12">
    <source>
        <dbReference type="Proteomes" id="UP001359485"/>
    </source>
</evidence>
<comment type="similarity">
    <text evidence="6">Belongs to the Clp1 family. Clp1 subfamily.</text>
</comment>
<feature type="domain" description="Clp1 N-terminal" evidence="8">
    <location>
        <begin position="16"/>
        <end position="107"/>
    </location>
</feature>
<organism evidence="10 13">
    <name type="scientific">Polyplax serrata</name>
    <name type="common">Common mouse louse</name>
    <dbReference type="NCBI Taxonomy" id="468196"/>
    <lineage>
        <taxon>Eukaryota</taxon>
        <taxon>Metazoa</taxon>
        <taxon>Ecdysozoa</taxon>
        <taxon>Arthropoda</taxon>
        <taxon>Hexapoda</taxon>
        <taxon>Insecta</taxon>
        <taxon>Pterygota</taxon>
        <taxon>Neoptera</taxon>
        <taxon>Paraneoptera</taxon>
        <taxon>Psocodea</taxon>
        <taxon>Troctomorpha</taxon>
        <taxon>Phthiraptera</taxon>
        <taxon>Anoplura</taxon>
        <taxon>Polyplacidae</taxon>
        <taxon>Polyplax</taxon>
    </lineage>
</organism>
<dbReference type="FunFam" id="3.40.50.300:FF:000454">
    <property type="entry name" value="Protein CLP1 homolog"/>
    <property type="match status" value="1"/>
</dbReference>
<dbReference type="InterPro" id="IPR045116">
    <property type="entry name" value="Clp1/Grc3"/>
</dbReference>
<proteinExistence type="inferred from homology"/>
<keyword evidence="2 6" id="KW-0507">mRNA processing</keyword>
<dbReference type="SUPFAM" id="SSF52540">
    <property type="entry name" value="P-loop containing nucleoside triphosphate hydrolases"/>
    <property type="match status" value="1"/>
</dbReference>
<dbReference type="EMBL" id="JAWJWF010000047">
    <property type="protein sequence ID" value="KAK6621846.1"/>
    <property type="molecule type" value="Genomic_DNA"/>
</dbReference>
<feature type="domain" description="Clp1 C-terminal" evidence="7">
    <location>
        <begin position="312"/>
        <end position="423"/>
    </location>
</feature>
<dbReference type="Pfam" id="PF16573">
    <property type="entry name" value="CLP1_N"/>
    <property type="match status" value="1"/>
</dbReference>
<dbReference type="Gene3D" id="2.60.120.1030">
    <property type="entry name" value="Clp1, DNA binding domain"/>
    <property type="match status" value="1"/>
</dbReference>
<comment type="subcellular location">
    <subcellularLocation>
        <location evidence="1 6">Nucleus</location>
    </subcellularLocation>
</comment>
<dbReference type="Gene3D" id="2.40.30.330">
    <property type="entry name" value="Pre-mRNA cleavage complex subunit Clp1, C-terminal domain"/>
    <property type="match status" value="1"/>
</dbReference>
<comment type="caution">
    <text evidence="10">The sequence shown here is derived from an EMBL/GenBank/DDBJ whole genome shotgun (WGS) entry which is preliminary data.</text>
</comment>
<dbReference type="Gene3D" id="3.40.50.300">
    <property type="entry name" value="P-loop containing nucleotide triphosphate hydrolases"/>
    <property type="match status" value="1"/>
</dbReference>
<evidence type="ECO:0000256" key="1">
    <source>
        <dbReference type="ARBA" id="ARBA00004123"/>
    </source>
</evidence>
<evidence type="ECO:0000256" key="4">
    <source>
        <dbReference type="ARBA" id="ARBA00022840"/>
    </source>
</evidence>
<dbReference type="AlphaFoldDB" id="A0AAN8PBA2"/>
<accession>A0AAN8PBA2</accession>
<evidence type="ECO:0000256" key="5">
    <source>
        <dbReference type="ARBA" id="ARBA00023242"/>
    </source>
</evidence>
<dbReference type="FunFam" id="2.40.30.330:FF:000001">
    <property type="entry name" value="Protein CLP1 homolog"/>
    <property type="match status" value="1"/>
</dbReference>
<dbReference type="EMBL" id="JAWJWE010000044">
    <property type="protein sequence ID" value="KAK6617390.1"/>
    <property type="molecule type" value="Genomic_DNA"/>
</dbReference>
<dbReference type="InterPro" id="IPR038239">
    <property type="entry name" value="Clp1_N_sf"/>
</dbReference>
<dbReference type="InterPro" id="IPR032319">
    <property type="entry name" value="CLP1_P"/>
</dbReference>
<dbReference type="Pfam" id="PF16575">
    <property type="entry name" value="CLP1_P"/>
    <property type="match status" value="1"/>
</dbReference>
<dbReference type="GO" id="GO:0051731">
    <property type="term" value="F:polynucleotide 5'-hydroxyl-kinase activity"/>
    <property type="evidence" value="ECO:0007669"/>
    <property type="project" value="InterPro"/>
</dbReference>
<evidence type="ECO:0000313" key="11">
    <source>
        <dbReference type="EMBL" id="KAK6621846.1"/>
    </source>
</evidence>
<dbReference type="PANTHER" id="PTHR12755">
    <property type="entry name" value="CLEAVAGE/POLYADENYLATION FACTOR IA SUBUNIT CLP1P"/>
    <property type="match status" value="1"/>
</dbReference>
<keyword evidence="4 6" id="KW-0067">ATP-binding</keyword>
<dbReference type="GO" id="GO:0031124">
    <property type="term" value="P:mRNA 3'-end processing"/>
    <property type="evidence" value="ECO:0007669"/>
    <property type="project" value="UniProtKB-UniRule"/>
</dbReference>
<protein>
    <recommendedName>
        <fullName evidence="6">Protein CLP1 homolog</fullName>
    </recommendedName>
</protein>
<dbReference type="Proteomes" id="UP001372834">
    <property type="component" value="Unassembled WGS sequence"/>
</dbReference>
<dbReference type="GO" id="GO:0005524">
    <property type="term" value="F:ATP binding"/>
    <property type="evidence" value="ECO:0007669"/>
    <property type="project" value="UniProtKB-UniRule"/>
</dbReference>
<keyword evidence="5 6" id="KW-0539">Nucleus</keyword>
<feature type="binding site" evidence="6">
    <location>
        <position position="62"/>
    </location>
    <ligand>
        <name>ATP</name>
        <dbReference type="ChEBI" id="CHEBI:30616"/>
    </ligand>
</feature>
<sequence length="425" mass="47101">MAETAESDERVEEFVLDADSELRFEIETKNEKVTVELKAGMAELFGTELVKGKKYVFSTGAKIAIFTWQGCTLELRGKTDVSYVARETPMIMYLNCHAALEQLRKTAETNEKKGPITMVVGPCDVGKSTVCRILLNYAVRMGRRPIYVDLDVGQGHISVPGTIGAMLIERPASVDGFSQQAPLVYHFGHTSPSSNLPLFNLIISKLAEVISERMQANKKANASGVIINTCGWVRGSGYKQILHVAQAFEVEVILVLDQERLYNELQRDLPNFVKVVFLPKSRGVVERSQSNRAENRDARVYEYFYGSLSPQLYPHSFDVKLSEVQVYKIGAPSLPDSCMPLGMKPEENKTKLVQLTPGMNLLNHILAVSFAASADEDVITTNVAGFICVTNVDVKKGIMTVLSPQPRPLPQTLLLLSDVQFLDSH</sequence>